<dbReference type="OrthoDB" id="372296at2157"/>
<keyword evidence="1" id="KW-0812">Transmembrane</keyword>
<feature type="domain" description="DUF4350" evidence="2">
    <location>
        <begin position="36"/>
        <end position="208"/>
    </location>
</feature>
<dbReference type="Proteomes" id="UP000003706">
    <property type="component" value="Unassembled WGS sequence"/>
</dbReference>
<evidence type="ECO:0000313" key="4">
    <source>
        <dbReference type="Proteomes" id="UP000003706"/>
    </source>
</evidence>
<accession>H1KXE3</accession>
<dbReference type="InterPro" id="IPR025646">
    <property type="entry name" value="DUF4350"/>
</dbReference>
<proteinExistence type="predicted"/>
<dbReference type="STRING" id="647171.MetfoDRAFT_0466"/>
<dbReference type="RefSeq" id="WP_007043910.1">
    <property type="nucleotide sequence ID" value="NZ_AGJL01000008.1"/>
</dbReference>
<evidence type="ECO:0000256" key="1">
    <source>
        <dbReference type="SAM" id="Phobius"/>
    </source>
</evidence>
<reference evidence="3 4" key="1">
    <citation type="submission" date="2011-09" db="EMBL/GenBank/DDBJ databases">
        <title>The draft genome of Methanotorris formicicus Mc-S-70.</title>
        <authorList>
            <consortium name="US DOE Joint Genome Institute (JGI-PGF)"/>
            <person name="Lucas S."/>
            <person name="Han J."/>
            <person name="Lapidus A."/>
            <person name="Cheng J.-F."/>
            <person name="Goodwin L."/>
            <person name="Pitluck S."/>
            <person name="Peters L."/>
            <person name="Land M.L."/>
            <person name="Hauser L."/>
            <person name="Sieprawska-Lupa M."/>
            <person name="Takai K."/>
            <person name="Miyazaki J."/>
            <person name="Whitman W."/>
            <person name="Woyke T.J."/>
        </authorList>
    </citation>
    <scope>NUCLEOTIDE SEQUENCE [LARGE SCALE GENOMIC DNA]</scope>
    <source>
        <strain evidence="3 4">Mc-S-70</strain>
    </source>
</reference>
<evidence type="ECO:0000259" key="2">
    <source>
        <dbReference type="Pfam" id="PF14258"/>
    </source>
</evidence>
<dbReference type="EMBL" id="AGJL01000008">
    <property type="protein sequence ID" value="EHP88355.1"/>
    <property type="molecule type" value="Genomic_DNA"/>
</dbReference>
<keyword evidence="1" id="KW-0472">Membrane</keyword>
<gene>
    <name evidence="3" type="ORF">MetfoDRAFT_0466</name>
</gene>
<evidence type="ECO:0000313" key="3">
    <source>
        <dbReference type="EMBL" id="EHP88355.1"/>
    </source>
</evidence>
<dbReference type="Pfam" id="PF14258">
    <property type="entry name" value="DUF4350"/>
    <property type="match status" value="1"/>
</dbReference>
<protein>
    <recommendedName>
        <fullName evidence="2">DUF4350 domain-containing protein</fullName>
    </recommendedName>
</protein>
<comment type="caution">
    <text evidence="3">The sequence shown here is derived from an EMBL/GenBank/DDBJ whole genome shotgun (WGS) entry which is preliminary data.</text>
</comment>
<name>H1KXE3_9EURY</name>
<keyword evidence="4" id="KW-1185">Reference proteome</keyword>
<keyword evidence="1" id="KW-1133">Transmembrane helix</keyword>
<sequence length="311" mass="35755">MAKYLKYVTFGILGILLLSLPSTLPVIKSFCPYSIFNTDWNGCSKFAKMIHDRGEVVPLISPYDSYNIKNGVLFIISPDIHYSSKDVEKIKTFLENGGTVIIADDFGYGNDILEGLNISPKISKRRAEDLFYYKNYSLIETYRIEDFDGKITFNIPSYISSNNGEIRTSSISKKILMKKVKYANGKVVIISDPDVFINAMETYNKNFWDVFLNNLDGYVYYIDEVHHSKFSPYDIGVVYVQSNLSNNTKFIIFSLIVIGIFIINNIDFSRIIKFKRKTSLEKIAEENNIDINELNRVISKIKEGKNYNDLR</sequence>
<organism evidence="3 4">
    <name type="scientific">Methanotorris formicicus Mc-S-70</name>
    <dbReference type="NCBI Taxonomy" id="647171"/>
    <lineage>
        <taxon>Archaea</taxon>
        <taxon>Methanobacteriati</taxon>
        <taxon>Methanobacteriota</taxon>
        <taxon>Methanomada group</taxon>
        <taxon>Methanococci</taxon>
        <taxon>Methanococcales</taxon>
        <taxon>Methanocaldococcaceae</taxon>
        <taxon>Methanotorris</taxon>
    </lineage>
</organism>
<dbReference type="AlphaFoldDB" id="H1KXE3"/>
<feature type="transmembrane region" description="Helical" evidence="1">
    <location>
        <begin position="250"/>
        <end position="268"/>
    </location>
</feature>
<dbReference type="PATRIC" id="fig|647171.4.peg.462"/>